<gene>
    <name evidence="1" type="ORF">V6N11_016771</name>
</gene>
<evidence type="ECO:0000313" key="2">
    <source>
        <dbReference type="Proteomes" id="UP001396334"/>
    </source>
</evidence>
<keyword evidence="2" id="KW-1185">Reference proteome</keyword>
<organism evidence="1 2">
    <name type="scientific">Hibiscus sabdariffa</name>
    <name type="common">roselle</name>
    <dbReference type="NCBI Taxonomy" id="183260"/>
    <lineage>
        <taxon>Eukaryota</taxon>
        <taxon>Viridiplantae</taxon>
        <taxon>Streptophyta</taxon>
        <taxon>Embryophyta</taxon>
        <taxon>Tracheophyta</taxon>
        <taxon>Spermatophyta</taxon>
        <taxon>Magnoliopsida</taxon>
        <taxon>eudicotyledons</taxon>
        <taxon>Gunneridae</taxon>
        <taxon>Pentapetalae</taxon>
        <taxon>rosids</taxon>
        <taxon>malvids</taxon>
        <taxon>Malvales</taxon>
        <taxon>Malvaceae</taxon>
        <taxon>Malvoideae</taxon>
        <taxon>Hibiscus</taxon>
    </lineage>
</organism>
<comment type="caution">
    <text evidence="1">The sequence shown here is derived from an EMBL/GenBank/DDBJ whole genome shotgun (WGS) entry which is preliminary data.</text>
</comment>
<accession>A0ABR2TVZ1</accession>
<proteinExistence type="predicted"/>
<evidence type="ECO:0000313" key="1">
    <source>
        <dbReference type="EMBL" id="KAK9041681.1"/>
    </source>
</evidence>
<name>A0ABR2TVZ1_9ROSI</name>
<sequence length="70" mass="7640">MLHGINGAANRVNGGDLLDWGVNVDDDVDLSTLCCCEVAGLWRVTVGLGYLKFVIRFLIVRNPKSSYLVS</sequence>
<dbReference type="Proteomes" id="UP001396334">
    <property type="component" value="Unassembled WGS sequence"/>
</dbReference>
<dbReference type="EMBL" id="JBBPBN010000004">
    <property type="protein sequence ID" value="KAK9041681.1"/>
    <property type="molecule type" value="Genomic_DNA"/>
</dbReference>
<protein>
    <submittedName>
        <fullName evidence="1">Uncharacterized protein</fullName>
    </submittedName>
</protein>
<reference evidence="1 2" key="1">
    <citation type="journal article" date="2024" name="G3 (Bethesda)">
        <title>Genome assembly of Hibiscus sabdariffa L. provides insights into metabolisms of medicinal natural products.</title>
        <authorList>
            <person name="Kim T."/>
        </authorList>
    </citation>
    <scope>NUCLEOTIDE SEQUENCE [LARGE SCALE GENOMIC DNA]</scope>
    <source>
        <strain evidence="1">TK-2024</strain>
        <tissue evidence="1">Old leaves</tissue>
    </source>
</reference>